<proteinExistence type="predicted"/>
<sequence length="134" mass="15017">MQLHTEFDDCALNTHKSEAESASPEQPIGIGLSFKKSFHGLVPESDIIRKVIEVIIRIGSSHFHREKELFLSSSKNGDRVHRHFDLVELLCEMTSKNCVNGPKLVLEDLCKKSFVDVILDIAAAIVYDLVADLQ</sequence>
<name>A0A3M6TB72_POCDA</name>
<feature type="non-terminal residue" evidence="1">
    <location>
        <position position="134"/>
    </location>
</feature>
<dbReference type="EMBL" id="RCHS01003977">
    <property type="protein sequence ID" value="RMX38579.1"/>
    <property type="molecule type" value="Genomic_DNA"/>
</dbReference>
<organism evidence="1 2">
    <name type="scientific">Pocillopora damicornis</name>
    <name type="common">Cauliflower coral</name>
    <name type="synonym">Millepora damicornis</name>
    <dbReference type="NCBI Taxonomy" id="46731"/>
    <lineage>
        <taxon>Eukaryota</taxon>
        <taxon>Metazoa</taxon>
        <taxon>Cnidaria</taxon>
        <taxon>Anthozoa</taxon>
        <taxon>Hexacorallia</taxon>
        <taxon>Scleractinia</taxon>
        <taxon>Astrocoeniina</taxon>
        <taxon>Pocilloporidae</taxon>
        <taxon>Pocillopora</taxon>
    </lineage>
</organism>
<evidence type="ECO:0000313" key="2">
    <source>
        <dbReference type="Proteomes" id="UP000275408"/>
    </source>
</evidence>
<dbReference type="AlphaFoldDB" id="A0A3M6TB72"/>
<keyword evidence="2" id="KW-1185">Reference proteome</keyword>
<comment type="caution">
    <text evidence="1">The sequence shown here is derived from an EMBL/GenBank/DDBJ whole genome shotgun (WGS) entry which is preliminary data.</text>
</comment>
<reference evidence="1 2" key="1">
    <citation type="journal article" date="2018" name="Sci. Rep.">
        <title>Comparative analysis of the Pocillopora damicornis genome highlights role of immune system in coral evolution.</title>
        <authorList>
            <person name="Cunning R."/>
            <person name="Bay R.A."/>
            <person name="Gillette P."/>
            <person name="Baker A.C."/>
            <person name="Traylor-Knowles N."/>
        </authorList>
    </citation>
    <scope>NUCLEOTIDE SEQUENCE [LARGE SCALE GENOMIC DNA]</scope>
    <source>
        <strain evidence="1">RSMAS</strain>
        <tissue evidence="1">Whole animal</tissue>
    </source>
</reference>
<accession>A0A3M6TB72</accession>
<protein>
    <submittedName>
        <fullName evidence="1">Uncharacterized protein</fullName>
    </submittedName>
</protein>
<evidence type="ECO:0000313" key="1">
    <source>
        <dbReference type="EMBL" id="RMX38579.1"/>
    </source>
</evidence>
<gene>
    <name evidence="1" type="ORF">pdam_00008391</name>
</gene>
<dbReference type="Proteomes" id="UP000275408">
    <property type="component" value="Unassembled WGS sequence"/>
</dbReference>